<reference evidence="3" key="1">
    <citation type="journal article" date="2021" name="G3 (Bethesda)">
        <title>Genomic diversity, chromosomal rearrangements, and interspecies hybridization in the ogataea polymorpha species complex.</title>
        <authorList>
            <person name="Hanson S.J."/>
            <person name="Cinneide E.O."/>
            <person name="Salzberg L.I."/>
            <person name="Wolfe K.H."/>
            <person name="McGowan J."/>
            <person name="Fitzpatrick D.A."/>
            <person name="Matlin K."/>
        </authorList>
    </citation>
    <scope>NUCLEOTIDE SEQUENCE</scope>
    <source>
        <strain evidence="3">61-244</strain>
    </source>
</reference>
<dbReference type="Gene3D" id="3.40.50.1100">
    <property type="match status" value="2"/>
</dbReference>
<dbReference type="InterPro" id="IPR050214">
    <property type="entry name" value="Cys_Synth/Cystath_Beta-Synth"/>
</dbReference>
<feature type="domain" description="Tryptophan synthase beta chain-like PALP" evidence="2">
    <location>
        <begin position="45"/>
        <end position="339"/>
    </location>
</feature>
<dbReference type="SUPFAM" id="SSF53686">
    <property type="entry name" value="Tryptophan synthase beta subunit-like PLP-dependent enzymes"/>
    <property type="match status" value="1"/>
</dbReference>
<name>A0AAN6I508_PICAN</name>
<evidence type="ECO:0000259" key="2">
    <source>
        <dbReference type="Pfam" id="PF00291"/>
    </source>
</evidence>
<dbReference type="Proteomes" id="UP001196530">
    <property type="component" value="Unassembled WGS sequence"/>
</dbReference>
<dbReference type="PROSITE" id="PS00901">
    <property type="entry name" value="CYS_SYNTHASE"/>
    <property type="match status" value="1"/>
</dbReference>
<evidence type="ECO:0000313" key="4">
    <source>
        <dbReference type="Proteomes" id="UP001196530"/>
    </source>
</evidence>
<dbReference type="Pfam" id="PF00291">
    <property type="entry name" value="PALP"/>
    <property type="match status" value="1"/>
</dbReference>
<comment type="cofactor">
    <cofactor evidence="1">
        <name>pyridoxal 5'-phosphate</name>
        <dbReference type="ChEBI" id="CHEBI:597326"/>
    </cofactor>
</comment>
<gene>
    <name evidence="3" type="ORF">KL928_003393</name>
</gene>
<dbReference type="InterPro" id="IPR036052">
    <property type="entry name" value="TrpB-like_PALP_sf"/>
</dbReference>
<dbReference type="GeneID" id="66127444"/>
<dbReference type="RefSeq" id="XP_043059646.1">
    <property type="nucleotide sequence ID" value="XM_043203975.1"/>
</dbReference>
<proteinExistence type="predicted"/>
<accession>A0AAN6I508</accession>
<comment type="caution">
    <text evidence="3">The sequence shown here is derived from an EMBL/GenBank/DDBJ whole genome shotgun (WGS) entry which is preliminary data.</text>
</comment>
<dbReference type="InterPro" id="IPR001926">
    <property type="entry name" value="TrpB-like_PALP"/>
</dbReference>
<organism evidence="3 4">
    <name type="scientific">Pichia angusta</name>
    <name type="common">Yeast</name>
    <name type="synonym">Hansenula polymorpha</name>
    <dbReference type="NCBI Taxonomy" id="870730"/>
    <lineage>
        <taxon>Eukaryota</taxon>
        <taxon>Fungi</taxon>
        <taxon>Dikarya</taxon>
        <taxon>Ascomycota</taxon>
        <taxon>Saccharomycotina</taxon>
        <taxon>Pichiomycetes</taxon>
        <taxon>Pichiales</taxon>
        <taxon>Pichiaceae</taxon>
        <taxon>Ogataea</taxon>
    </lineage>
</organism>
<dbReference type="PANTHER" id="PTHR10314">
    <property type="entry name" value="CYSTATHIONINE BETA-SYNTHASE"/>
    <property type="match status" value="1"/>
</dbReference>
<dbReference type="EMBL" id="JAHLUX010000006">
    <property type="protein sequence ID" value="KAG7818392.1"/>
    <property type="molecule type" value="Genomic_DNA"/>
</dbReference>
<sequence>MIRRCCPRKWHSTIQFIRARSDRIHRNLISNMCFPKTSPEFFAKVGKTPLVLLKSISRSIGRNIYVKLEYHNPTGSVKDRAAVKLLQDSIERGLKPGGTLVEATAGNTGISLAVLSRLAGYKLVLFVPETLIQAKIDKLTGLGAEVFKAENYPDNHPKHMNSLAAIYAKEHDNTIHVNQMNNLVNQQAHYETTGPEIWKQLEGSVDAFVAGAGTGGTFSGVSKYLKEVSDGRVKTIIADRQGSGLHHYIQTNGESFDAEGESFVEGIGKLGLVDNIKDVLNLANDSLQISDIEALNTIYRLIDEEDLRVGASAGVYVAAAIKVAESLPPGSNVVTVIPDAVDIYAKKVFSKQWLVEQDHWDKIPSEYKKYATL</sequence>
<dbReference type="CDD" id="cd01561">
    <property type="entry name" value="CBS_like"/>
    <property type="match status" value="1"/>
</dbReference>
<dbReference type="InterPro" id="IPR001216">
    <property type="entry name" value="P-phosphate_BS"/>
</dbReference>
<dbReference type="AlphaFoldDB" id="A0AAN6I508"/>
<evidence type="ECO:0000256" key="1">
    <source>
        <dbReference type="ARBA" id="ARBA00001933"/>
    </source>
</evidence>
<evidence type="ECO:0000313" key="3">
    <source>
        <dbReference type="EMBL" id="KAG7818392.1"/>
    </source>
</evidence>
<protein>
    <recommendedName>
        <fullName evidence="2">Tryptophan synthase beta chain-like PALP domain-containing protein</fullName>
    </recommendedName>
</protein>
<dbReference type="GO" id="GO:0006535">
    <property type="term" value="P:cysteine biosynthetic process from serine"/>
    <property type="evidence" value="ECO:0007669"/>
    <property type="project" value="InterPro"/>
</dbReference>